<evidence type="ECO:0000256" key="4">
    <source>
        <dbReference type="ARBA" id="ARBA00022729"/>
    </source>
</evidence>
<reference evidence="12" key="1">
    <citation type="journal article" date="2019" name="Int. J. Syst. Evol. Microbiol.">
        <title>The Global Catalogue of Microorganisms (GCM) 10K type strain sequencing project: providing services to taxonomists for standard genome sequencing and annotation.</title>
        <authorList>
            <consortium name="The Broad Institute Genomics Platform"/>
            <consortium name="The Broad Institute Genome Sequencing Center for Infectious Disease"/>
            <person name="Wu L."/>
            <person name="Ma J."/>
        </authorList>
    </citation>
    <scope>NUCLEOTIDE SEQUENCE [LARGE SCALE GENOMIC DNA]</scope>
    <source>
        <strain evidence="12">IBRC-M 10813</strain>
    </source>
</reference>
<sequence>MRRYRKLMVLFLCLFLLNGCWDAREIEQRTSVIALAVDKHPKGFEVSVQVPIPTKVVGSGGEGGGGGPEAVQVFTATGKTLTDALDSIQYETNQRVFLGNSRLLLIGEDQARSGVGEMLDAFRRNPQVRRRQWPVVVKGKAKEALYADLKLEQIPVDYIVSMLENGMREGRFPRKGMNDFYVDLANPGKQPVLNYMEVKGKEVRWLGTALFRKDQMVGILDRRETRPLLQIGMREEGETLDVPCVEKPGYVVFTPKGIKRSVRIKNRNGKPEIDVYITVRGEVIEKTCGFDLSKEQSLRRMTTQIRRTSEKRARFVMKKVQKDIKTDAFQLGNIVRAYRPKLWRTAEWDRTFPDIPIRVSYKIKILRTGVEYD</sequence>
<dbReference type="InterPro" id="IPR038501">
    <property type="entry name" value="Spore_GerAC_C_sf"/>
</dbReference>
<keyword evidence="4 8" id="KW-0732">Signal</keyword>
<evidence type="ECO:0000259" key="10">
    <source>
        <dbReference type="Pfam" id="PF25198"/>
    </source>
</evidence>
<evidence type="ECO:0000256" key="7">
    <source>
        <dbReference type="ARBA" id="ARBA00023288"/>
    </source>
</evidence>
<dbReference type="NCBIfam" id="TIGR02887">
    <property type="entry name" value="spore_ger_x_C"/>
    <property type="match status" value="1"/>
</dbReference>
<evidence type="ECO:0000256" key="2">
    <source>
        <dbReference type="ARBA" id="ARBA00007886"/>
    </source>
</evidence>
<keyword evidence="5" id="KW-0472">Membrane</keyword>
<dbReference type="PANTHER" id="PTHR35789">
    <property type="entry name" value="SPORE GERMINATION PROTEIN B3"/>
    <property type="match status" value="1"/>
</dbReference>
<dbReference type="InterPro" id="IPR008844">
    <property type="entry name" value="Spore_GerAC-like"/>
</dbReference>
<evidence type="ECO:0000259" key="9">
    <source>
        <dbReference type="Pfam" id="PF05504"/>
    </source>
</evidence>
<comment type="similarity">
    <text evidence="2">Belongs to the GerABKC lipoprotein family.</text>
</comment>
<comment type="subcellular location">
    <subcellularLocation>
        <location evidence="1">Membrane</location>
        <topology evidence="1">Lipid-anchor</topology>
    </subcellularLocation>
</comment>
<evidence type="ECO:0000256" key="1">
    <source>
        <dbReference type="ARBA" id="ARBA00004635"/>
    </source>
</evidence>
<name>A0ABV8JCF1_9BACL</name>
<feature type="signal peptide" evidence="8">
    <location>
        <begin position="1"/>
        <end position="23"/>
    </location>
</feature>
<gene>
    <name evidence="11" type="ORF">ACFOUO_06490</name>
</gene>
<evidence type="ECO:0000313" key="11">
    <source>
        <dbReference type="EMBL" id="MFC4076456.1"/>
    </source>
</evidence>
<organism evidence="11 12">
    <name type="scientific">Salinithrix halophila</name>
    <dbReference type="NCBI Taxonomy" id="1485204"/>
    <lineage>
        <taxon>Bacteria</taxon>
        <taxon>Bacillati</taxon>
        <taxon>Bacillota</taxon>
        <taxon>Bacilli</taxon>
        <taxon>Bacillales</taxon>
        <taxon>Thermoactinomycetaceae</taxon>
        <taxon>Salinithrix</taxon>
    </lineage>
</organism>
<dbReference type="InterPro" id="IPR057336">
    <property type="entry name" value="GerAC_N"/>
</dbReference>
<keyword evidence="3" id="KW-0309">Germination</keyword>
<feature type="domain" description="Spore germination GerAC-like C-terminal" evidence="9">
    <location>
        <begin position="207"/>
        <end position="369"/>
    </location>
</feature>
<dbReference type="Pfam" id="PF25198">
    <property type="entry name" value="Spore_GerAC_N"/>
    <property type="match status" value="1"/>
</dbReference>
<keyword evidence="6" id="KW-0564">Palmitate</keyword>
<dbReference type="Proteomes" id="UP001595843">
    <property type="component" value="Unassembled WGS sequence"/>
</dbReference>
<feature type="domain" description="Spore germination protein N-terminal" evidence="10">
    <location>
        <begin position="22"/>
        <end position="198"/>
    </location>
</feature>
<accession>A0ABV8JCF1</accession>
<keyword evidence="7" id="KW-0449">Lipoprotein</keyword>
<protein>
    <submittedName>
        <fullName evidence="11">Ger(X)C family spore germination protein</fullName>
    </submittedName>
</protein>
<evidence type="ECO:0000256" key="5">
    <source>
        <dbReference type="ARBA" id="ARBA00023136"/>
    </source>
</evidence>
<comment type="caution">
    <text evidence="11">The sequence shown here is derived from an EMBL/GenBank/DDBJ whole genome shotgun (WGS) entry which is preliminary data.</text>
</comment>
<dbReference type="PANTHER" id="PTHR35789:SF1">
    <property type="entry name" value="SPORE GERMINATION PROTEIN B3"/>
    <property type="match status" value="1"/>
</dbReference>
<proteinExistence type="inferred from homology"/>
<evidence type="ECO:0000256" key="8">
    <source>
        <dbReference type="SAM" id="SignalP"/>
    </source>
</evidence>
<dbReference type="EMBL" id="JBHSAP010000009">
    <property type="protein sequence ID" value="MFC4076456.1"/>
    <property type="molecule type" value="Genomic_DNA"/>
</dbReference>
<evidence type="ECO:0000256" key="6">
    <source>
        <dbReference type="ARBA" id="ARBA00023139"/>
    </source>
</evidence>
<dbReference type="Pfam" id="PF05504">
    <property type="entry name" value="Spore_GerAC"/>
    <property type="match status" value="1"/>
</dbReference>
<keyword evidence="12" id="KW-1185">Reference proteome</keyword>
<dbReference type="InterPro" id="IPR046953">
    <property type="entry name" value="Spore_GerAC-like_C"/>
</dbReference>
<evidence type="ECO:0000313" key="12">
    <source>
        <dbReference type="Proteomes" id="UP001595843"/>
    </source>
</evidence>
<dbReference type="RefSeq" id="WP_380703416.1">
    <property type="nucleotide sequence ID" value="NZ_JBHSAP010000009.1"/>
</dbReference>
<feature type="chain" id="PRO_5046005970" evidence="8">
    <location>
        <begin position="24"/>
        <end position="373"/>
    </location>
</feature>
<evidence type="ECO:0000256" key="3">
    <source>
        <dbReference type="ARBA" id="ARBA00022544"/>
    </source>
</evidence>
<dbReference type="Gene3D" id="3.30.300.210">
    <property type="entry name" value="Nutrient germinant receptor protein C, domain 3"/>
    <property type="match status" value="1"/>
</dbReference>